<dbReference type="SUPFAM" id="SSF81383">
    <property type="entry name" value="F-box domain"/>
    <property type="match status" value="1"/>
</dbReference>
<dbReference type="InParanoid" id="F4PDS9"/>
<dbReference type="AlphaFoldDB" id="F4PDS9"/>
<dbReference type="InterPro" id="IPR050648">
    <property type="entry name" value="F-box_LRR-repeat"/>
</dbReference>
<dbReference type="Proteomes" id="UP000007241">
    <property type="component" value="Unassembled WGS sequence"/>
</dbReference>
<dbReference type="SUPFAM" id="SSF52047">
    <property type="entry name" value="RNI-like"/>
    <property type="match status" value="1"/>
</dbReference>
<dbReference type="InterPro" id="IPR001611">
    <property type="entry name" value="Leu-rich_rpt"/>
</dbReference>
<dbReference type="OMA" id="CATITDE"/>
<dbReference type="STRING" id="684364.F4PDS9"/>
<keyword evidence="3" id="KW-1185">Reference proteome</keyword>
<dbReference type="PANTHER" id="PTHR13382">
    <property type="entry name" value="MITOCHONDRIAL ATP SYNTHASE COUPLING FACTOR B"/>
    <property type="match status" value="1"/>
</dbReference>
<dbReference type="Pfam" id="PF12937">
    <property type="entry name" value="F-box-like"/>
    <property type="match status" value="1"/>
</dbReference>
<sequence>MVLLSSLPKELLQLVLSFTDQQSLGRISIASRQWNALSVPILYKQPLFEVWDQFDLFARAVLSNRTVTAHSSRILPRLGLLVQEIDLVNVPHRWERLMVARAESLVQQWTNIIHLDLEFCARIGNTVAIAISNSCPKLQTLSLSKCTKITDEGIAAIAKCIHLISLDASCLPRVSDLSIVHICTLLLNLEFLNIAATRITDKSVTVALKKLVKLSYLDVSSCFNIHNPQLFVDTAPERIEVVIDSIDPGETEWLDDDLEYDHDWLEYDEEVFTD</sequence>
<accession>F4PDS9</accession>
<dbReference type="InterPro" id="IPR001810">
    <property type="entry name" value="F-box_dom"/>
</dbReference>
<dbReference type="Gene3D" id="1.20.1280.50">
    <property type="match status" value="1"/>
</dbReference>
<dbReference type="OrthoDB" id="2155206at2759"/>
<evidence type="ECO:0000313" key="2">
    <source>
        <dbReference type="EMBL" id="EGF76448.1"/>
    </source>
</evidence>
<name>F4PDS9_BATDJ</name>
<dbReference type="InterPro" id="IPR036047">
    <property type="entry name" value="F-box-like_dom_sf"/>
</dbReference>
<dbReference type="Gene3D" id="3.80.10.10">
    <property type="entry name" value="Ribonuclease Inhibitor"/>
    <property type="match status" value="1"/>
</dbReference>
<dbReference type="PROSITE" id="PS50181">
    <property type="entry name" value="FBOX"/>
    <property type="match status" value="1"/>
</dbReference>
<dbReference type="InterPro" id="IPR006553">
    <property type="entry name" value="Leu-rich_rpt_Cys-con_subtyp"/>
</dbReference>
<dbReference type="HOGENOM" id="CLU_1015580_0_0_1"/>
<organism evidence="2 3">
    <name type="scientific">Batrachochytrium dendrobatidis (strain JAM81 / FGSC 10211)</name>
    <name type="common">Frog chytrid fungus</name>
    <dbReference type="NCBI Taxonomy" id="684364"/>
    <lineage>
        <taxon>Eukaryota</taxon>
        <taxon>Fungi</taxon>
        <taxon>Fungi incertae sedis</taxon>
        <taxon>Chytridiomycota</taxon>
        <taxon>Chytridiomycota incertae sedis</taxon>
        <taxon>Chytridiomycetes</taxon>
        <taxon>Rhizophydiales</taxon>
        <taxon>Rhizophydiales incertae sedis</taxon>
        <taxon>Batrachochytrium</taxon>
    </lineage>
</organism>
<evidence type="ECO:0000259" key="1">
    <source>
        <dbReference type="PROSITE" id="PS50181"/>
    </source>
</evidence>
<gene>
    <name evidence="2" type="ORF">BATDEDRAFT_28364</name>
</gene>
<evidence type="ECO:0000313" key="3">
    <source>
        <dbReference type="Proteomes" id="UP000007241"/>
    </source>
</evidence>
<dbReference type="Pfam" id="PF13516">
    <property type="entry name" value="LRR_6"/>
    <property type="match status" value="1"/>
</dbReference>
<feature type="domain" description="F-box" evidence="1">
    <location>
        <begin position="1"/>
        <end position="54"/>
    </location>
</feature>
<dbReference type="RefSeq" id="XP_006682788.1">
    <property type="nucleotide sequence ID" value="XM_006682725.1"/>
</dbReference>
<reference evidence="2 3" key="1">
    <citation type="submission" date="2009-12" db="EMBL/GenBank/DDBJ databases">
        <title>The draft genome of Batrachochytrium dendrobatidis.</title>
        <authorList>
            <consortium name="US DOE Joint Genome Institute (JGI-PGF)"/>
            <person name="Kuo A."/>
            <person name="Salamov A."/>
            <person name="Schmutz J."/>
            <person name="Lucas S."/>
            <person name="Pitluck S."/>
            <person name="Rosenblum E."/>
            <person name="Stajich J."/>
            <person name="Eisen M."/>
            <person name="Grigoriev I.V."/>
        </authorList>
    </citation>
    <scope>NUCLEOTIDE SEQUENCE [LARGE SCALE GENOMIC DNA]</scope>
    <source>
        <strain evidence="3">JAM81 / FGSC 10211</strain>
    </source>
</reference>
<dbReference type="EMBL" id="GL882896">
    <property type="protein sequence ID" value="EGF76448.1"/>
    <property type="molecule type" value="Genomic_DNA"/>
</dbReference>
<dbReference type="InterPro" id="IPR032675">
    <property type="entry name" value="LRR_dom_sf"/>
</dbReference>
<dbReference type="SMART" id="SM00367">
    <property type="entry name" value="LRR_CC"/>
    <property type="match status" value="1"/>
</dbReference>
<dbReference type="GeneID" id="18239603"/>
<proteinExistence type="predicted"/>
<protein>
    <recommendedName>
        <fullName evidence="1">F-box domain-containing protein</fullName>
    </recommendedName>
</protein>